<organism evidence="2 3">
    <name type="scientific">Punica granatum</name>
    <name type="common">Pomegranate</name>
    <dbReference type="NCBI Taxonomy" id="22663"/>
    <lineage>
        <taxon>Eukaryota</taxon>
        <taxon>Viridiplantae</taxon>
        <taxon>Streptophyta</taxon>
        <taxon>Embryophyta</taxon>
        <taxon>Tracheophyta</taxon>
        <taxon>Spermatophyta</taxon>
        <taxon>Magnoliopsida</taxon>
        <taxon>eudicotyledons</taxon>
        <taxon>Gunneridae</taxon>
        <taxon>Pentapetalae</taxon>
        <taxon>rosids</taxon>
        <taxon>malvids</taxon>
        <taxon>Myrtales</taxon>
        <taxon>Lythraceae</taxon>
        <taxon>Punica</taxon>
    </lineage>
</organism>
<evidence type="ECO:0000256" key="1">
    <source>
        <dbReference type="SAM" id="MobiDB-lite"/>
    </source>
</evidence>
<comment type="caution">
    <text evidence="2">The sequence shown here is derived from an EMBL/GenBank/DDBJ whole genome shotgun (WGS) entry which is preliminary data.</text>
</comment>
<feature type="compositionally biased region" description="Basic and acidic residues" evidence="1">
    <location>
        <begin position="50"/>
        <end position="59"/>
    </location>
</feature>
<sequence length="95" mass="10789">MVEFFFDHFRVERSIYRLLWGPHDLGGSKGLVDTASARLESQNRSSRSTGPRDKLDHTSHRPYLRGEPAIMAMTTETRGWWTDPLTRGSAPLSVS</sequence>
<accession>A0A2I0JW97</accession>
<feature type="region of interest" description="Disordered" evidence="1">
    <location>
        <begin position="36"/>
        <end position="68"/>
    </location>
</feature>
<evidence type="ECO:0000313" key="2">
    <source>
        <dbReference type="EMBL" id="PKI60589.1"/>
    </source>
</evidence>
<dbReference type="EMBL" id="PGOL01001146">
    <property type="protein sequence ID" value="PKI60589.1"/>
    <property type="molecule type" value="Genomic_DNA"/>
</dbReference>
<feature type="compositionally biased region" description="Polar residues" evidence="1">
    <location>
        <begin position="39"/>
        <end position="49"/>
    </location>
</feature>
<reference evidence="2 3" key="1">
    <citation type="submission" date="2017-11" db="EMBL/GenBank/DDBJ databases">
        <title>De-novo sequencing of pomegranate (Punica granatum L.) genome.</title>
        <authorList>
            <person name="Akparov Z."/>
            <person name="Amiraslanov A."/>
            <person name="Hajiyeva S."/>
            <person name="Abbasov M."/>
            <person name="Kaur K."/>
            <person name="Hamwieh A."/>
            <person name="Solovyev V."/>
            <person name="Salamov A."/>
            <person name="Braich B."/>
            <person name="Kosarev P."/>
            <person name="Mahmoud A."/>
            <person name="Hajiyev E."/>
            <person name="Babayeva S."/>
            <person name="Izzatullayeva V."/>
            <person name="Mammadov A."/>
            <person name="Mammadov A."/>
            <person name="Sharifova S."/>
            <person name="Ojaghi J."/>
            <person name="Eynullazada K."/>
            <person name="Bayramov B."/>
            <person name="Abdulazimova A."/>
            <person name="Shahmuradov I."/>
        </authorList>
    </citation>
    <scope>NUCLEOTIDE SEQUENCE [LARGE SCALE GENOMIC DNA]</scope>
    <source>
        <strain evidence="3">cv. AG2017</strain>
        <tissue evidence="2">Leaf</tissue>
    </source>
</reference>
<evidence type="ECO:0000313" key="3">
    <source>
        <dbReference type="Proteomes" id="UP000233551"/>
    </source>
</evidence>
<proteinExistence type="predicted"/>
<protein>
    <submittedName>
        <fullName evidence="2">Uncharacterized protein</fullName>
    </submittedName>
</protein>
<keyword evidence="3" id="KW-1185">Reference proteome</keyword>
<gene>
    <name evidence="2" type="ORF">CRG98_019065</name>
</gene>
<dbReference type="AlphaFoldDB" id="A0A2I0JW97"/>
<name>A0A2I0JW97_PUNGR</name>
<dbReference type="Proteomes" id="UP000233551">
    <property type="component" value="Unassembled WGS sequence"/>
</dbReference>